<dbReference type="InterPro" id="IPR041546">
    <property type="entry name" value="ClpA/ClpB_AAA_lid"/>
</dbReference>
<feature type="domain" description="Clp R" evidence="14">
    <location>
        <begin position="3"/>
        <end position="146"/>
    </location>
</feature>
<dbReference type="Proteomes" id="UP000295142">
    <property type="component" value="Unassembled WGS sequence"/>
</dbReference>
<evidence type="ECO:0000313" key="16">
    <source>
        <dbReference type="Proteomes" id="UP000295142"/>
    </source>
</evidence>
<keyword evidence="5 12" id="KW-0547">Nucleotide-binding</keyword>
<dbReference type="Gene3D" id="1.10.1780.10">
    <property type="entry name" value="Clp, N-terminal domain"/>
    <property type="match status" value="1"/>
</dbReference>
<keyword evidence="15" id="KW-0645">Protease</keyword>
<gene>
    <name evidence="13" type="primary">clpB</name>
    <name evidence="15" type="ORF">EV655_114103</name>
</gene>
<evidence type="ECO:0000256" key="1">
    <source>
        <dbReference type="ARBA" id="ARBA00004496"/>
    </source>
</evidence>
<dbReference type="AlphaFoldDB" id="A0A4V2S9Y5"/>
<dbReference type="InterPro" id="IPR019489">
    <property type="entry name" value="Clp_ATPase_C"/>
</dbReference>
<dbReference type="FunFam" id="3.40.50.300:FF:000025">
    <property type="entry name" value="ATP-dependent Clp protease subunit"/>
    <property type="match status" value="1"/>
</dbReference>
<dbReference type="InterPro" id="IPR036628">
    <property type="entry name" value="Clp_N_dom_sf"/>
</dbReference>
<name>A0A4V2S9Y5_9RHOB</name>
<comment type="function">
    <text evidence="9">Part of a stress-induced multi-chaperone system, it is involved in the recovery of the cell from heat-induced damage, in cooperation with DnaK, DnaJ and GrpE. Acts before DnaK, in the processing of protein aggregates. Protein binding stimulates the ATPase activity; ATP hydrolysis unfolds the denatured protein aggregates, which probably helps expose new hydrophobic binding sites on the surface of ClpB-bound aggregates, contributing to the solubilization and refolding of denatured protein aggregates by DnaK.</text>
</comment>
<dbReference type="GO" id="GO:0008233">
    <property type="term" value="F:peptidase activity"/>
    <property type="evidence" value="ECO:0007669"/>
    <property type="project" value="UniProtKB-KW"/>
</dbReference>
<evidence type="ECO:0000256" key="13">
    <source>
        <dbReference type="RuleBase" id="RU362034"/>
    </source>
</evidence>
<dbReference type="SUPFAM" id="SSF52540">
    <property type="entry name" value="P-loop containing nucleoside triphosphate hydrolases"/>
    <property type="match status" value="2"/>
</dbReference>
<dbReference type="Pfam" id="PF00004">
    <property type="entry name" value="AAA"/>
    <property type="match status" value="1"/>
</dbReference>
<dbReference type="GO" id="GO:0034605">
    <property type="term" value="P:cellular response to heat"/>
    <property type="evidence" value="ECO:0007669"/>
    <property type="project" value="TreeGrafter"/>
</dbReference>
<dbReference type="Pfam" id="PF10431">
    <property type="entry name" value="ClpB_D2-small"/>
    <property type="match status" value="1"/>
</dbReference>
<comment type="similarity">
    <text evidence="2 12">Belongs to the ClpA/ClpB family.</text>
</comment>
<dbReference type="Pfam" id="PF07724">
    <property type="entry name" value="AAA_2"/>
    <property type="match status" value="1"/>
</dbReference>
<evidence type="ECO:0000256" key="5">
    <source>
        <dbReference type="ARBA" id="ARBA00022741"/>
    </source>
</evidence>
<keyword evidence="15" id="KW-0378">Hydrolase</keyword>
<dbReference type="Pfam" id="PF02861">
    <property type="entry name" value="Clp_N"/>
    <property type="match status" value="1"/>
</dbReference>
<evidence type="ECO:0000313" key="15">
    <source>
        <dbReference type="EMBL" id="TCO69650.1"/>
    </source>
</evidence>
<feature type="coiled-coil region" evidence="13">
    <location>
        <begin position="412"/>
        <end position="526"/>
    </location>
</feature>
<dbReference type="GO" id="GO:0042026">
    <property type="term" value="P:protein refolding"/>
    <property type="evidence" value="ECO:0007669"/>
    <property type="project" value="UniProtKB-UniRule"/>
</dbReference>
<dbReference type="Gene3D" id="1.10.8.60">
    <property type="match status" value="1"/>
</dbReference>
<dbReference type="FunFam" id="1.10.8.60:FF:000017">
    <property type="entry name" value="ATP-dependent chaperone ClpB"/>
    <property type="match status" value="1"/>
</dbReference>
<dbReference type="SMART" id="SM00382">
    <property type="entry name" value="AAA"/>
    <property type="match status" value="2"/>
</dbReference>
<dbReference type="SMART" id="SM01086">
    <property type="entry name" value="ClpB_D2-small"/>
    <property type="match status" value="1"/>
</dbReference>
<dbReference type="FunFam" id="3.40.50.300:FF:000120">
    <property type="entry name" value="ATP-dependent chaperone ClpB"/>
    <property type="match status" value="1"/>
</dbReference>
<dbReference type="InterPro" id="IPR004176">
    <property type="entry name" value="Clp_R_N"/>
</dbReference>
<evidence type="ECO:0000256" key="3">
    <source>
        <dbReference type="ARBA" id="ARBA00017574"/>
    </source>
</evidence>
<dbReference type="PROSITE" id="PS51903">
    <property type="entry name" value="CLP_R"/>
    <property type="match status" value="1"/>
</dbReference>
<evidence type="ECO:0000256" key="4">
    <source>
        <dbReference type="ARBA" id="ARBA00022737"/>
    </source>
</evidence>
<dbReference type="Pfam" id="PF17871">
    <property type="entry name" value="AAA_lid_9"/>
    <property type="match status" value="1"/>
</dbReference>
<protein>
    <recommendedName>
        <fullName evidence="3 13">Chaperone protein ClpB</fullName>
    </recommendedName>
</protein>
<dbReference type="InterPro" id="IPR027417">
    <property type="entry name" value="P-loop_NTPase"/>
</dbReference>
<dbReference type="EMBL" id="SLWW01000014">
    <property type="protein sequence ID" value="TCO69650.1"/>
    <property type="molecule type" value="Genomic_DNA"/>
</dbReference>
<dbReference type="InterPro" id="IPR017730">
    <property type="entry name" value="Chaperonin_ClpB"/>
</dbReference>
<dbReference type="InterPro" id="IPR001270">
    <property type="entry name" value="ClpA/B"/>
</dbReference>
<evidence type="ECO:0000256" key="11">
    <source>
        <dbReference type="PROSITE-ProRule" id="PRU01251"/>
    </source>
</evidence>
<dbReference type="FunFam" id="3.40.50.300:FF:000010">
    <property type="entry name" value="Chaperone clpB 1, putative"/>
    <property type="match status" value="1"/>
</dbReference>
<sequence>MNLEKFTERSRGFLQAAQTIAMRESHQRLAPEHLLKALMDDPEGMASNLIRRAGGAPERVVEAVDGALAKVPKVTGDAGQTYLDQTTGRVLDEAEKLAKKAGDSFVPIERILMALAMVPSKAKDALDAGAVTAQNLNAAINDIRKGRTADSASAEEGYDALKKYARDLTEMAEQGKIDPIIGRDEEIRRAMQVLSRRTKNNPVLIGEPGVGKTAIAEGLALRIVNGDVPESLKNKRLMALDMGALIAGAKYRGEFEERLKSILNEITAATGEIILFIDEMHTLVGVGKSEGAMDAANLIKPALARGELHCIGATTLDEYRKHVEKDAALARRFQPVFVEEPTVEDTVSILRGIKEKYELHHGVRISDSALVAAATLSHRYITDRFLPDKAIDLMDEAASRLRMEVDSKPEELDALDRDILQKQIEAEALKKEDEAASKERLAKLEKELSDLTQKSAEMTAKWQAERDKLESARDLKEQLDRARAELDHAKREGNLARAGELSYGVIPQLEKQLAEAESQEEDVLVEEAVRPEQIAQVVERWTGIPTSKMLEGEREKLLRMEDELGRRVIGQRQAVTAVANAVRRARAGLNDENRPLGSFLFLGPTGVGKTELTKAVAEYLFDDDQAMVRIDMSEFMEKHSVARLIGAPPGYVGYDEGGVLTEAVRRRPYQVVLFDEVEKAHPEVFNVLLQVLDDGVLTDGQGRTVDFKQTLIVLTSNLGSQALSQLPEDADASAAKRDVMEAVRMHFRPEFLNRLDEMVVFDRLTRDDMTGIVEIQLRRLQKRLAARNITLNLDADAEKWLADAGYDPVYGARPLKRVIQRSLQDKLAEMILAGEVRDGDTVTVTAGADGLIIGDRVVGSNRPKPEDAVLH</sequence>
<dbReference type="InterPro" id="IPR028299">
    <property type="entry name" value="ClpA/B_CS2"/>
</dbReference>
<dbReference type="PANTHER" id="PTHR11638">
    <property type="entry name" value="ATP-DEPENDENT CLP PROTEASE"/>
    <property type="match status" value="1"/>
</dbReference>
<dbReference type="PROSITE" id="PS00870">
    <property type="entry name" value="CLPAB_1"/>
    <property type="match status" value="1"/>
</dbReference>
<keyword evidence="16" id="KW-1185">Reference proteome</keyword>
<keyword evidence="13" id="KW-0346">Stress response</keyword>
<dbReference type="CDD" id="cd19499">
    <property type="entry name" value="RecA-like_ClpB_Hsp104-like"/>
    <property type="match status" value="1"/>
</dbReference>
<evidence type="ECO:0000256" key="2">
    <source>
        <dbReference type="ARBA" id="ARBA00008675"/>
    </source>
</evidence>
<dbReference type="NCBIfam" id="TIGR03346">
    <property type="entry name" value="chaperone_ClpB"/>
    <property type="match status" value="1"/>
</dbReference>
<dbReference type="InterPro" id="IPR018368">
    <property type="entry name" value="ClpA/B_CS1"/>
</dbReference>
<keyword evidence="6 12" id="KW-0067">ATP-binding</keyword>
<dbReference type="CDD" id="cd00009">
    <property type="entry name" value="AAA"/>
    <property type="match status" value="1"/>
</dbReference>
<comment type="subcellular location">
    <subcellularLocation>
        <location evidence="1 13">Cytoplasm</location>
    </subcellularLocation>
</comment>
<accession>A0A4V2S9Y5</accession>
<proteinExistence type="inferred from homology"/>
<keyword evidence="4 11" id="KW-0677">Repeat</keyword>
<keyword evidence="7 13" id="KW-0175">Coiled coil</keyword>
<dbReference type="SUPFAM" id="SSF81923">
    <property type="entry name" value="Double Clp-N motif"/>
    <property type="match status" value="1"/>
</dbReference>
<keyword evidence="13" id="KW-0963">Cytoplasm</keyword>
<evidence type="ECO:0000256" key="10">
    <source>
        <dbReference type="ARBA" id="ARBA00026057"/>
    </source>
</evidence>
<dbReference type="RefSeq" id="WP_132546293.1">
    <property type="nucleotide sequence ID" value="NZ_SLWW01000014.1"/>
</dbReference>
<evidence type="ECO:0000256" key="12">
    <source>
        <dbReference type="RuleBase" id="RU004432"/>
    </source>
</evidence>
<evidence type="ECO:0000256" key="9">
    <source>
        <dbReference type="ARBA" id="ARBA00025613"/>
    </source>
</evidence>
<evidence type="ECO:0000256" key="6">
    <source>
        <dbReference type="ARBA" id="ARBA00022840"/>
    </source>
</evidence>
<keyword evidence="8 12" id="KW-0143">Chaperone</keyword>
<dbReference type="GO" id="GO:0006508">
    <property type="term" value="P:proteolysis"/>
    <property type="evidence" value="ECO:0007669"/>
    <property type="project" value="UniProtKB-KW"/>
</dbReference>
<comment type="subunit">
    <text evidence="10">Homohexamer. The oligomerization is ATP-dependent.</text>
</comment>
<dbReference type="PANTHER" id="PTHR11638:SF18">
    <property type="entry name" value="HEAT SHOCK PROTEIN 104"/>
    <property type="match status" value="1"/>
</dbReference>
<dbReference type="GO" id="GO:0016887">
    <property type="term" value="F:ATP hydrolysis activity"/>
    <property type="evidence" value="ECO:0007669"/>
    <property type="project" value="InterPro"/>
</dbReference>
<dbReference type="OrthoDB" id="9803641at2"/>
<comment type="caution">
    <text evidence="15">The sequence shown here is derived from an EMBL/GenBank/DDBJ whole genome shotgun (WGS) entry which is preliminary data.</text>
</comment>
<dbReference type="GO" id="GO:0005737">
    <property type="term" value="C:cytoplasm"/>
    <property type="evidence" value="ECO:0007669"/>
    <property type="project" value="UniProtKB-SubCell"/>
</dbReference>
<comment type="subunit">
    <text evidence="13">Homohexamer; The oligomerization is ATP-dependent.</text>
</comment>
<dbReference type="InterPro" id="IPR050130">
    <property type="entry name" value="ClpA_ClpB"/>
</dbReference>
<dbReference type="PROSITE" id="PS00871">
    <property type="entry name" value="CLPAB_2"/>
    <property type="match status" value="1"/>
</dbReference>
<evidence type="ECO:0000259" key="14">
    <source>
        <dbReference type="PROSITE" id="PS51903"/>
    </source>
</evidence>
<dbReference type="Gene3D" id="3.40.50.300">
    <property type="entry name" value="P-loop containing nucleotide triphosphate hydrolases"/>
    <property type="match status" value="3"/>
</dbReference>
<dbReference type="PRINTS" id="PR00300">
    <property type="entry name" value="CLPPROTEASEA"/>
</dbReference>
<evidence type="ECO:0000256" key="8">
    <source>
        <dbReference type="ARBA" id="ARBA00023186"/>
    </source>
</evidence>
<dbReference type="GO" id="GO:0005524">
    <property type="term" value="F:ATP binding"/>
    <property type="evidence" value="ECO:0007669"/>
    <property type="project" value="UniProtKB-UniRule"/>
</dbReference>
<dbReference type="InterPro" id="IPR003593">
    <property type="entry name" value="AAA+_ATPase"/>
</dbReference>
<dbReference type="InterPro" id="IPR003959">
    <property type="entry name" value="ATPase_AAA_core"/>
</dbReference>
<organism evidence="15 16">
    <name type="scientific">Rhodovulum euryhalinum</name>
    <dbReference type="NCBI Taxonomy" id="35805"/>
    <lineage>
        <taxon>Bacteria</taxon>
        <taxon>Pseudomonadati</taxon>
        <taxon>Pseudomonadota</taxon>
        <taxon>Alphaproteobacteria</taxon>
        <taxon>Rhodobacterales</taxon>
        <taxon>Paracoccaceae</taxon>
        <taxon>Rhodovulum</taxon>
    </lineage>
</organism>
<evidence type="ECO:0000256" key="7">
    <source>
        <dbReference type="ARBA" id="ARBA00023054"/>
    </source>
</evidence>
<reference evidence="15 16" key="1">
    <citation type="submission" date="2019-03" db="EMBL/GenBank/DDBJ databases">
        <title>Genomic Encyclopedia of Type Strains, Phase IV (KMG-IV): sequencing the most valuable type-strain genomes for metagenomic binning, comparative biology and taxonomic classification.</title>
        <authorList>
            <person name="Goeker M."/>
        </authorList>
    </citation>
    <scope>NUCLEOTIDE SEQUENCE [LARGE SCALE GENOMIC DNA]</scope>
    <source>
        <strain evidence="15 16">DSM 4868</strain>
    </source>
</reference>